<dbReference type="InterPro" id="IPR027408">
    <property type="entry name" value="PNPase/RNase_PH_dom_sf"/>
</dbReference>
<sequence length="414" mass="43703">MEVLMPRLAKISSAPSAKRTATGRPAGSSVIDRRRPARKHQGKARGIQLWICHAPRTSAQSFLENCTAKMTDRRRTNAPAGGTYAPIFASSLANYSGSAPQRPVRTRKPEELRKIFLKTGLTPSASGSAYLELTPSSPTSTAAGRTSLAFPAGSLKLSCVVHGPKPLPRSSPFTPYLNVTTTLKFAPFATRARRGYVRDSTERDLGQHLEAALRGIIIGERWPKSGVEVVITVLEGEEDGWGGDEAGLDAGLGRRSLGAGWGLMNVLAGCITVASAAIVDAGIDCVDMVAGGVAAIVRQPRGDGKNAQGEEEELFVLDPSPTEHRDLVAACVVGYLPARDEVTELWMKGDVGEKGETLVDKAVEAAIITRLVLDEAVKETSALKFPQLLATGTDSSSGVESSKNGGSGDVEMVG</sequence>
<dbReference type="SUPFAM" id="SSF55666">
    <property type="entry name" value="Ribonuclease PH domain 2-like"/>
    <property type="match status" value="1"/>
</dbReference>
<keyword evidence="8" id="KW-0539">Nucleus</keyword>
<comment type="subcellular location">
    <subcellularLocation>
        <location evidence="2">Cytoplasm</location>
    </subcellularLocation>
    <subcellularLocation>
        <location evidence="1">Nucleus</location>
    </subcellularLocation>
</comment>
<evidence type="ECO:0000313" key="12">
    <source>
        <dbReference type="Proteomes" id="UP001360953"/>
    </source>
</evidence>
<dbReference type="RefSeq" id="XP_066655839.1">
    <property type="nucleotide sequence ID" value="XM_066799927.1"/>
</dbReference>
<keyword evidence="6" id="KW-0271">Exosome</keyword>
<keyword evidence="4" id="KW-0963">Cytoplasm</keyword>
<comment type="caution">
    <text evidence="11">The sequence shown here is derived from an EMBL/GenBank/DDBJ whole genome shotgun (WGS) entry which is preliminary data.</text>
</comment>
<dbReference type="InterPro" id="IPR050080">
    <property type="entry name" value="RNase_PH"/>
</dbReference>
<evidence type="ECO:0000256" key="8">
    <source>
        <dbReference type="ARBA" id="ARBA00023242"/>
    </source>
</evidence>
<dbReference type="InterPro" id="IPR020568">
    <property type="entry name" value="Ribosomal_Su5_D2-typ_SF"/>
</dbReference>
<dbReference type="Gene3D" id="3.30.230.70">
    <property type="entry name" value="GHMP Kinase, N-terminal domain"/>
    <property type="match status" value="1"/>
</dbReference>
<protein>
    <submittedName>
        <fullName evidence="11">Exoribonuclease family protein</fullName>
    </submittedName>
</protein>
<evidence type="ECO:0000256" key="3">
    <source>
        <dbReference type="ARBA" id="ARBA00006678"/>
    </source>
</evidence>
<evidence type="ECO:0000256" key="2">
    <source>
        <dbReference type="ARBA" id="ARBA00004496"/>
    </source>
</evidence>
<organism evidence="11 12">
    <name type="scientific">Phyllosticta citribraziliensis</name>
    <dbReference type="NCBI Taxonomy" id="989973"/>
    <lineage>
        <taxon>Eukaryota</taxon>
        <taxon>Fungi</taxon>
        <taxon>Dikarya</taxon>
        <taxon>Ascomycota</taxon>
        <taxon>Pezizomycotina</taxon>
        <taxon>Dothideomycetes</taxon>
        <taxon>Dothideomycetes incertae sedis</taxon>
        <taxon>Botryosphaeriales</taxon>
        <taxon>Phyllostictaceae</taxon>
        <taxon>Phyllosticta</taxon>
    </lineage>
</organism>
<comment type="similarity">
    <text evidence="3">Belongs to the RNase PH family.</text>
</comment>
<evidence type="ECO:0000256" key="9">
    <source>
        <dbReference type="SAM" id="MobiDB-lite"/>
    </source>
</evidence>
<dbReference type="InterPro" id="IPR036345">
    <property type="entry name" value="ExoRNase_PH_dom2_sf"/>
</dbReference>
<evidence type="ECO:0000256" key="7">
    <source>
        <dbReference type="ARBA" id="ARBA00022884"/>
    </source>
</evidence>
<reference evidence="11 12" key="1">
    <citation type="submission" date="2024-04" db="EMBL/GenBank/DDBJ databases">
        <title>Phyllosticta paracitricarpa is synonymous to the EU quarantine fungus P. citricarpa based on phylogenomic analyses.</title>
        <authorList>
            <consortium name="Lawrence Berkeley National Laboratory"/>
            <person name="Van ingen-buijs V.A."/>
            <person name="Van westerhoven A.C."/>
            <person name="Haridas S."/>
            <person name="Skiadas P."/>
            <person name="Martin F."/>
            <person name="Groenewald J.Z."/>
            <person name="Crous P.W."/>
            <person name="Seidl M.F."/>
        </authorList>
    </citation>
    <scope>NUCLEOTIDE SEQUENCE [LARGE SCALE GENOMIC DNA]</scope>
    <source>
        <strain evidence="11 12">CPC 17464</strain>
    </source>
</reference>
<gene>
    <name evidence="11" type="ORF">J3D65DRAFT_621133</name>
</gene>
<dbReference type="EMBL" id="JBBPEH010000005">
    <property type="protein sequence ID" value="KAK7538152.1"/>
    <property type="molecule type" value="Genomic_DNA"/>
</dbReference>
<keyword evidence="7" id="KW-0694">RNA-binding</keyword>
<dbReference type="Proteomes" id="UP001360953">
    <property type="component" value="Unassembled WGS sequence"/>
</dbReference>
<dbReference type="PANTHER" id="PTHR11953:SF2">
    <property type="entry name" value="EXOSOME COMPLEX COMPONENT MTR3"/>
    <property type="match status" value="1"/>
</dbReference>
<dbReference type="InterPro" id="IPR001247">
    <property type="entry name" value="ExoRNase_PH_dom1"/>
</dbReference>
<proteinExistence type="inferred from homology"/>
<dbReference type="SUPFAM" id="SSF54211">
    <property type="entry name" value="Ribosomal protein S5 domain 2-like"/>
    <property type="match status" value="1"/>
</dbReference>
<name>A0ABR1LSK5_9PEZI</name>
<keyword evidence="12" id="KW-1185">Reference proteome</keyword>
<evidence type="ECO:0000256" key="4">
    <source>
        <dbReference type="ARBA" id="ARBA00022490"/>
    </source>
</evidence>
<dbReference type="CDD" id="cd11371">
    <property type="entry name" value="RNase_PH_MTR3"/>
    <property type="match status" value="1"/>
</dbReference>
<evidence type="ECO:0000256" key="6">
    <source>
        <dbReference type="ARBA" id="ARBA00022835"/>
    </source>
</evidence>
<keyword evidence="5" id="KW-0698">rRNA processing</keyword>
<dbReference type="GeneID" id="92032833"/>
<feature type="compositionally biased region" description="Polar residues" evidence="9">
    <location>
        <begin position="392"/>
        <end position="404"/>
    </location>
</feature>
<evidence type="ECO:0000256" key="1">
    <source>
        <dbReference type="ARBA" id="ARBA00004123"/>
    </source>
</evidence>
<accession>A0ABR1LSK5</accession>
<evidence type="ECO:0000256" key="5">
    <source>
        <dbReference type="ARBA" id="ARBA00022552"/>
    </source>
</evidence>
<evidence type="ECO:0000259" key="10">
    <source>
        <dbReference type="Pfam" id="PF01138"/>
    </source>
</evidence>
<dbReference type="PANTHER" id="PTHR11953">
    <property type="entry name" value="EXOSOME COMPLEX COMPONENT"/>
    <property type="match status" value="1"/>
</dbReference>
<feature type="domain" description="Exoribonuclease phosphorolytic" evidence="10">
    <location>
        <begin position="111"/>
        <end position="283"/>
    </location>
</feature>
<feature type="region of interest" description="Disordered" evidence="9">
    <location>
        <begin position="9"/>
        <end position="43"/>
    </location>
</feature>
<feature type="region of interest" description="Disordered" evidence="9">
    <location>
        <begin position="392"/>
        <end position="414"/>
    </location>
</feature>
<dbReference type="Pfam" id="PF01138">
    <property type="entry name" value="RNase_PH"/>
    <property type="match status" value="1"/>
</dbReference>
<evidence type="ECO:0000313" key="11">
    <source>
        <dbReference type="EMBL" id="KAK7538152.1"/>
    </source>
</evidence>